<reference evidence="11" key="1">
    <citation type="submission" date="2017-09" db="EMBL/GenBank/DDBJ databases">
        <authorList>
            <person name="Zhang Y."/>
            <person name="Huang X."/>
            <person name="Liu J."/>
            <person name="Lu L."/>
            <person name="Peng K."/>
        </authorList>
    </citation>
    <scope>NUCLEOTIDE SEQUENCE [LARGE SCALE GENOMIC DNA]</scope>
    <source>
        <strain evidence="11">S-XJ-1</strain>
    </source>
</reference>
<dbReference type="InterPro" id="IPR036250">
    <property type="entry name" value="AcylCo_DH-like_C"/>
</dbReference>
<dbReference type="PANTHER" id="PTHR43292">
    <property type="entry name" value="ACYL-COA DEHYDROGENASE"/>
    <property type="match status" value="1"/>
</dbReference>
<dbReference type="GO" id="GO:0016627">
    <property type="term" value="F:oxidoreductase activity, acting on the CH-CH group of donors"/>
    <property type="evidence" value="ECO:0007669"/>
    <property type="project" value="InterPro"/>
</dbReference>
<dbReference type="FunFam" id="2.40.110.10:FF:000011">
    <property type="entry name" value="Acyl-CoA dehydrogenase FadE34"/>
    <property type="match status" value="1"/>
</dbReference>
<evidence type="ECO:0000256" key="2">
    <source>
        <dbReference type="ARBA" id="ARBA00009347"/>
    </source>
</evidence>
<dbReference type="InterPro" id="IPR052161">
    <property type="entry name" value="Mycobact_Acyl-CoA_DH"/>
</dbReference>
<evidence type="ECO:0000259" key="8">
    <source>
        <dbReference type="Pfam" id="PF02770"/>
    </source>
</evidence>
<dbReference type="Pfam" id="PF00441">
    <property type="entry name" value="Acyl-CoA_dh_1"/>
    <property type="match status" value="2"/>
</dbReference>
<organism evidence="10 11">
    <name type="scientific">Dietzia natronolimnaea</name>
    <dbReference type="NCBI Taxonomy" id="161920"/>
    <lineage>
        <taxon>Bacteria</taxon>
        <taxon>Bacillati</taxon>
        <taxon>Actinomycetota</taxon>
        <taxon>Actinomycetes</taxon>
        <taxon>Mycobacteriales</taxon>
        <taxon>Dietziaceae</taxon>
        <taxon>Dietzia</taxon>
    </lineage>
</organism>
<proteinExistence type="inferred from homology"/>
<feature type="domain" description="Acyl-CoA oxidase/dehydrogenase middle" evidence="8">
    <location>
        <begin position="491"/>
        <end position="575"/>
    </location>
</feature>
<evidence type="ECO:0000313" key="10">
    <source>
        <dbReference type="EMBL" id="PAY22206.1"/>
    </source>
</evidence>
<comment type="similarity">
    <text evidence="2">Belongs to the acyl-CoA dehydrogenase family.</text>
</comment>
<keyword evidence="5" id="KW-0560">Oxidoreductase</keyword>
<keyword evidence="3" id="KW-0285">Flavoprotein</keyword>
<dbReference type="Gene3D" id="1.10.540.10">
    <property type="entry name" value="Acyl-CoA dehydrogenase/oxidase, N-terminal domain"/>
    <property type="match status" value="2"/>
</dbReference>
<keyword evidence="4" id="KW-0274">FAD</keyword>
<dbReference type="InterPro" id="IPR006091">
    <property type="entry name" value="Acyl-CoA_Oxase/DH_mid-dom"/>
</dbReference>
<evidence type="ECO:0000256" key="1">
    <source>
        <dbReference type="ARBA" id="ARBA00001974"/>
    </source>
</evidence>
<dbReference type="InterPro" id="IPR037069">
    <property type="entry name" value="AcylCoA_DH/ox_N_sf"/>
</dbReference>
<dbReference type="GO" id="GO:0005886">
    <property type="term" value="C:plasma membrane"/>
    <property type="evidence" value="ECO:0007669"/>
    <property type="project" value="TreeGrafter"/>
</dbReference>
<dbReference type="OrthoDB" id="2431337at2"/>
<dbReference type="InterPro" id="IPR009075">
    <property type="entry name" value="AcylCo_DH/oxidase_C"/>
</dbReference>
<dbReference type="Gene3D" id="2.40.110.10">
    <property type="entry name" value="Butyryl-CoA Dehydrogenase, subunit A, domain 2"/>
    <property type="match status" value="1"/>
</dbReference>
<dbReference type="RefSeq" id="WP_095719054.1">
    <property type="nucleotide sequence ID" value="NZ_NTGA01000027.1"/>
</dbReference>
<dbReference type="Pfam" id="PF02771">
    <property type="entry name" value="Acyl-CoA_dh_N"/>
    <property type="match status" value="1"/>
</dbReference>
<keyword evidence="11" id="KW-1185">Reference proteome</keyword>
<dbReference type="InterPro" id="IPR009100">
    <property type="entry name" value="AcylCoA_DH/oxidase_NM_dom_sf"/>
</dbReference>
<dbReference type="GO" id="GO:0050660">
    <property type="term" value="F:flavin adenine dinucleotide binding"/>
    <property type="evidence" value="ECO:0007669"/>
    <property type="project" value="InterPro"/>
</dbReference>
<protein>
    <submittedName>
        <fullName evidence="10">Acyl-CoA dehydrogenase</fullName>
    </submittedName>
</protein>
<evidence type="ECO:0000256" key="6">
    <source>
        <dbReference type="SAM" id="MobiDB-lite"/>
    </source>
</evidence>
<feature type="region of interest" description="Disordered" evidence="6">
    <location>
        <begin position="130"/>
        <end position="160"/>
    </location>
</feature>
<accession>A0A2A2WLX0</accession>
<evidence type="ECO:0000256" key="4">
    <source>
        <dbReference type="ARBA" id="ARBA00022827"/>
    </source>
</evidence>
<dbReference type="Proteomes" id="UP000218810">
    <property type="component" value="Unassembled WGS sequence"/>
</dbReference>
<gene>
    <name evidence="10" type="ORF">CEY15_14625</name>
</gene>
<dbReference type="Gene3D" id="1.20.140.10">
    <property type="entry name" value="Butyryl-CoA Dehydrogenase, subunit A, domain 3"/>
    <property type="match status" value="2"/>
</dbReference>
<sequence>MSIATTPDQIEIQNSIRSWAKSVDPVDTVRAQETDPDAWKAHWAQLAELGIFGVAVAEEHGGAGAEILDLACMLEEATARMAPGPVLSTTVAGVLVSRAGGEVASALGETIAEGGLPVGVCLGHGVATLKGSTTEGPTTEDTTTGGSTTEGSTTVSGDPGVAYGGTTGGGILLAVEIGGQTRWALLDGDTAGLRVTAATPYDLSASIGHVTLEDVRIPDDRILDGITTDHVHQLFVTLAAAEAAGVADYALTTAVEYAKIREQFGRTIGSFQSIKHLAADMLCRTEQIRAAAWDAAAAAEDLLAKDSELPVAAAVAGALAFDNAVRNAQDCIQILGGIGFTFEHDAHFYMRRAGALRQAIGGSARWRRSLAELTLAGARRHLEIDLSEVEGLDSRREEIRALVATVAAVSGDERKRALADTGLFMPHLPEPWGLGASPAEQLLIDEELEAAGVSRHNITIGGWAVPTILQAAPEHADRLVRGTMAGEITWCQLFSEPGAGSDLAALRATAEKVDGGWRINGQKVWTSLAREADWAMCLARTDPDAPKHKGITYFLVDMKSEGIRTRPLREITGEALFNEVYLEDLFVPDEFQVGQVNDGWKIARTTLANERVAMGGGSSLGEAAEEIIGLIRAAGAQEDALVLDELGRHVADGVVGSLLDLRTALRTLSGSGPGAESSVRKIVGVRHRQDIAEFGLELTGTGGVEFTEQGRKFLMVRCLSIAGGTEQVLLNVVGERILGLPRD</sequence>
<dbReference type="PANTHER" id="PTHR43292:SF4">
    <property type="entry name" value="ACYL-COA DEHYDROGENASE FADE34"/>
    <property type="match status" value="1"/>
</dbReference>
<evidence type="ECO:0000259" key="7">
    <source>
        <dbReference type="Pfam" id="PF00441"/>
    </source>
</evidence>
<dbReference type="InterPro" id="IPR046373">
    <property type="entry name" value="Acyl-CoA_Oxase/DH_mid-dom_sf"/>
</dbReference>
<comment type="cofactor">
    <cofactor evidence="1">
        <name>FAD</name>
        <dbReference type="ChEBI" id="CHEBI:57692"/>
    </cofactor>
</comment>
<evidence type="ECO:0000259" key="9">
    <source>
        <dbReference type="Pfam" id="PF02771"/>
    </source>
</evidence>
<comment type="caution">
    <text evidence="10">The sequence shown here is derived from an EMBL/GenBank/DDBJ whole genome shotgun (WGS) entry which is preliminary data.</text>
</comment>
<name>A0A2A2WLX0_9ACTN</name>
<evidence type="ECO:0000256" key="5">
    <source>
        <dbReference type="ARBA" id="ARBA00023002"/>
    </source>
</evidence>
<dbReference type="AlphaFoldDB" id="A0A2A2WLX0"/>
<dbReference type="InterPro" id="IPR013786">
    <property type="entry name" value="AcylCoA_DH/ox_N"/>
</dbReference>
<feature type="domain" description="Acyl-CoA dehydrogenase/oxidase N-terminal" evidence="9">
    <location>
        <begin position="6"/>
        <end position="96"/>
    </location>
</feature>
<dbReference type="EMBL" id="NTGA01000027">
    <property type="protein sequence ID" value="PAY22206.1"/>
    <property type="molecule type" value="Genomic_DNA"/>
</dbReference>
<feature type="domain" description="Acyl-CoA dehydrogenase/oxidase C-terminal" evidence="7">
    <location>
        <begin position="597"/>
        <end position="738"/>
    </location>
</feature>
<dbReference type="SUPFAM" id="SSF47203">
    <property type="entry name" value="Acyl-CoA dehydrogenase C-terminal domain-like"/>
    <property type="match status" value="2"/>
</dbReference>
<dbReference type="Pfam" id="PF02770">
    <property type="entry name" value="Acyl-CoA_dh_M"/>
    <property type="match status" value="1"/>
</dbReference>
<evidence type="ECO:0000313" key="11">
    <source>
        <dbReference type="Proteomes" id="UP000218810"/>
    </source>
</evidence>
<feature type="domain" description="Acyl-CoA dehydrogenase/oxidase C-terminal" evidence="7">
    <location>
        <begin position="239"/>
        <end position="370"/>
    </location>
</feature>
<feature type="compositionally biased region" description="Low complexity" evidence="6">
    <location>
        <begin position="131"/>
        <end position="157"/>
    </location>
</feature>
<evidence type="ECO:0000256" key="3">
    <source>
        <dbReference type="ARBA" id="ARBA00022630"/>
    </source>
</evidence>
<dbReference type="SUPFAM" id="SSF56645">
    <property type="entry name" value="Acyl-CoA dehydrogenase NM domain-like"/>
    <property type="match status" value="2"/>
</dbReference>